<dbReference type="PROSITE" id="PS52039">
    <property type="entry name" value="TOPO_IA_2"/>
    <property type="match status" value="1"/>
</dbReference>
<comment type="caution">
    <text evidence="8">Lacks conserved residue(s) required for the propagation of feature annotation.</text>
</comment>
<feature type="site" description="Interaction with DNA" evidence="8">
    <location>
        <position position="33"/>
    </location>
</feature>
<dbReference type="Pfam" id="PF01131">
    <property type="entry name" value="Topoisom_bac"/>
    <property type="match status" value="1"/>
</dbReference>
<dbReference type="InterPro" id="IPR006171">
    <property type="entry name" value="TOPRIM_dom"/>
</dbReference>
<feature type="active site" description="O-(5'-phospho-DNA)-tyrosine intermediate" evidence="8">
    <location>
        <position position="289"/>
    </location>
</feature>
<feature type="compositionally biased region" description="Basic residues" evidence="9">
    <location>
        <begin position="842"/>
        <end position="864"/>
    </location>
</feature>
<dbReference type="InterPro" id="IPR013824">
    <property type="entry name" value="Topo_IA_cen_sub1"/>
</dbReference>
<reference evidence="12 13" key="1">
    <citation type="journal article" date="2015" name="Int. J. Syst. Evol. Microbiol.">
        <title>Flavisolibacter ginsenosidimutans sp. nov., with ginsenoside-converting activity isolated from soil used for cultivating ginseng.</title>
        <authorList>
            <person name="Zhao Y."/>
            <person name="Liu Q."/>
            <person name="Kang M.S."/>
            <person name="Jin F."/>
            <person name="Yu H."/>
            <person name="Im W.T."/>
        </authorList>
    </citation>
    <scope>NUCLEOTIDE SEQUENCE [LARGE SCALE GENOMIC DNA]</scope>
    <source>
        <strain evidence="12 13">Gsoil 636</strain>
    </source>
</reference>
<dbReference type="OrthoDB" id="9804262at2"/>
<keyword evidence="6 8" id="KW-0238">DNA-binding</keyword>
<keyword evidence="5 8" id="KW-0799">Topoisomerase</keyword>
<evidence type="ECO:0000256" key="4">
    <source>
        <dbReference type="ARBA" id="ARBA00022842"/>
    </source>
</evidence>
<dbReference type="GO" id="GO:0046872">
    <property type="term" value="F:metal ion binding"/>
    <property type="evidence" value="ECO:0007669"/>
    <property type="project" value="UniProtKB-KW"/>
</dbReference>
<dbReference type="InterPro" id="IPR034149">
    <property type="entry name" value="TOPRIM_TopoI"/>
</dbReference>
<dbReference type="Pfam" id="PF01751">
    <property type="entry name" value="Toprim"/>
    <property type="match status" value="1"/>
</dbReference>
<sequence length="864" mass="97368">MPKNLLIVESPAKAKTIEKILGPDFEVKSCFGHIRDLEKDDMGIDIKNNYKPRYIVPDEKQKVVSELKSIAKRSKEVWLATDEDREGEAISWHLCEVLGLDPYKTKRIVFHEITKPAIQRAVQQPRTVDMNLVNAQQARRVLDRIVGFELSPVLWRKVSVKNNLSAGRVQSVAVRLIAEREREINAFTAQSSYRVEAIFTAPDAASRQVSFKAEGTRFSRAEDAEKFLNECIGANYKVKDVQVKPTRRTPSAPFTTSTLQQEASRKLGYSVSRTMQLAQKLYESGKITYMRTDSVNLSQTAMDDIQGAITKSYGDKYSKPRQYKTKSSSAQEAHEAIRPTYMAATSIDDAETRRLYELIWKRTMASQMADAELEKTIAKIEVSTNKAELTASGEVLKFEGFLKVYREDVDDEEAGDGDPSASSGQDAILPPLRPGQILSFKEMKAIERFSRPLPRYTEASLVKKLEELGIGRPSTYAPTISTIQKRGYVERRDKEGMQRNYNVFTLSDDKISKKVETENTGAEKAKLFPTDLGLVVTDFLKLHFDDIMDYQFTARIEGEFDEVANGKMRWNEMIDDFYNPFKKDVENTIETAQRISGEREVGTDPQSGKPLIARMGRYGPMVQIGTSDDEDKPRYAKLKANQSIETISLDEALALFQLPKTLGEFEGQEVSIGVGRFGPYVKWGDSFVSIPKGEEPLEIELERAVELINQKQVADAPIGQFQGQPVTKGKGRFGPFIKYGDLYINVPRAYNFDNLSQSDINELVEKKLDKEANRYIQQWPAEKISIENGRWGAFIRFGKKMLKLGRKEGGEKFAPEELSTISLDEVKKMIEQQVPGAFAKKAAAKKAPAKKAATKKTAAKKAKK</sequence>
<dbReference type="HAMAP" id="MF_00952">
    <property type="entry name" value="Topoisom_1_prok"/>
    <property type="match status" value="1"/>
</dbReference>
<evidence type="ECO:0000313" key="13">
    <source>
        <dbReference type="Proteomes" id="UP000321204"/>
    </source>
</evidence>
<keyword evidence="13" id="KW-1185">Reference proteome</keyword>
<comment type="catalytic activity">
    <reaction evidence="1 8">
        <text>ATP-independent breakage of single-stranded DNA, followed by passage and rejoining.</text>
        <dbReference type="EC" id="5.6.2.1"/>
    </reaction>
</comment>
<evidence type="ECO:0000259" key="11">
    <source>
        <dbReference type="PROSITE" id="PS52039"/>
    </source>
</evidence>
<feature type="site" description="Interaction with DNA" evidence="8">
    <location>
        <position position="486"/>
    </location>
</feature>
<dbReference type="EMBL" id="CP042433">
    <property type="protein sequence ID" value="QEC54945.1"/>
    <property type="molecule type" value="Genomic_DNA"/>
</dbReference>
<gene>
    <name evidence="8 12" type="primary">topA</name>
    <name evidence="12" type="ORF">FSB75_03185</name>
</gene>
<organism evidence="12 13">
    <name type="scientific">Flavisolibacter ginsenosidimutans</name>
    <dbReference type="NCBI Taxonomy" id="661481"/>
    <lineage>
        <taxon>Bacteria</taxon>
        <taxon>Pseudomonadati</taxon>
        <taxon>Bacteroidota</taxon>
        <taxon>Chitinophagia</taxon>
        <taxon>Chitinophagales</taxon>
        <taxon>Chitinophagaceae</taxon>
        <taxon>Flavisolibacter</taxon>
    </lineage>
</organism>
<dbReference type="CDD" id="cd03363">
    <property type="entry name" value="TOPRIM_TopoIA_TopoI"/>
    <property type="match status" value="1"/>
</dbReference>
<evidence type="ECO:0000256" key="6">
    <source>
        <dbReference type="ARBA" id="ARBA00023125"/>
    </source>
</evidence>
<dbReference type="Pfam" id="PF13368">
    <property type="entry name" value="Toprim_C_rpt"/>
    <property type="match status" value="3"/>
</dbReference>
<dbReference type="SMART" id="SM00437">
    <property type="entry name" value="TOP1Ac"/>
    <property type="match status" value="1"/>
</dbReference>
<dbReference type="InterPro" id="IPR000380">
    <property type="entry name" value="Topo_IA"/>
</dbReference>
<dbReference type="InterPro" id="IPR023405">
    <property type="entry name" value="Topo_IA_core_domain"/>
</dbReference>
<evidence type="ECO:0000256" key="7">
    <source>
        <dbReference type="ARBA" id="ARBA00023235"/>
    </source>
</evidence>
<feature type="domain" description="Toprim" evidence="10">
    <location>
        <begin position="3"/>
        <end position="113"/>
    </location>
</feature>
<comment type="function">
    <text evidence="8">Releases the supercoiling and torsional tension of DNA, which is introduced during the DNA replication and transcription, by transiently cleaving and rejoining one strand of the DNA duplex. Introduces a single-strand break via transesterification at a target site in duplex DNA. The scissile phosphodiester is attacked by the catalytic tyrosine of the enzyme, resulting in the formation of a DNA-(5'-phosphotyrosyl)-enzyme intermediate and the expulsion of a 3'-OH DNA strand. The free DNA strand then undergoes passage around the unbroken strand, thus removing DNA supercoils. Finally, in the religation step, the DNA 3'-OH attacks the covalent intermediate to expel the active-site tyrosine and restore the DNA phosphodiester backbone.</text>
</comment>
<dbReference type="RefSeq" id="WP_146782648.1">
    <property type="nucleotide sequence ID" value="NZ_BAABIO010000006.1"/>
</dbReference>
<dbReference type="PRINTS" id="PR00417">
    <property type="entry name" value="PRTPISMRASEI"/>
</dbReference>
<dbReference type="EC" id="5.6.2.1" evidence="8"/>
<dbReference type="GO" id="GO:0003677">
    <property type="term" value="F:DNA binding"/>
    <property type="evidence" value="ECO:0007669"/>
    <property type="project" value="UniProtKB-KW"/>
</dbReference>
<dbReference type="SMART" id="SM00436">
    <property type="entry name" value="TOP1Bc"/>
    <property type="match status" value="1"/>
</dbReference>
<dbReference type="InterPro" id="IPR028612">
    <property type="entry name" value="Topoisom_1_IA"/>
</dbReference>
<dbReference type="SUPFAM" id="SSF56712">
    <property type="entry name" value="Prokaryotic type I DNA topoisomerase"/>
    <property type="match status" value="1"/>
</dbReference>
<dbReference type="Gene3D" id="1.10.460.10">
    <property type="entry name" value="Topoisomerase I, domain 2"/>
    <property type="match status" value="1"/>
</dbReference>
<evidence type="ECO:0000256" key="9">
    <source>
        <dbReference type="SAM" id="MobiDB-lite"/>
    </source>
</evidence>
<dbReference type="CDD" id="cd00186">
    <property type="entry name" value="TOP1Ac"/>
    <property type="match status" value="1"/>
</dbReference>
<comment type="subunit">
    <text evidence="8">Monomer.</text>
</comment>
<dbReference type="InterPro" id="IPR023406">
    <property type="entry name" value="Topo_IA_AS"/>
</dbReference>
<protein>
    <recommendedName>
        <fullName evidence="8">DNA topoisomerase 1</fullName>
        <ecNumber evidence="8">5.6.2.1</ecNumber>
    </recommendedName>
    <alternativeName>
        <fullName evidence="8">DNA topoisomerase I</fullName>
    </alternativeName>
</protein>
<accession>A0A5B8UF05</accession>
<feature type="site" description="Interaction with DNA" evidence="8">
    <location>
        <position position="291"/>
    </location>
</feature>
<proteinExistence type="inferred from homology"/>
<feature type="site" description="Interaction with DNA" evidence="8">
    <location>
        <position position="143"/>
    </location>
</feature>
<feature type="region of interest" description="Disordered" evidence="9">
    <location>
        <begin position="841"/>
        <end position="864"/>
    </location>
</feature>
<evidence type="ECO:0000256" key="1">
    <source>
        <dbReference type="ARBA" id="ARBA00000213"/>
    </source>
</evidence>
<dbReference type="InterPro" id="IPR013497">
    <property type="entry name" value="Topo_IA_cen"/>
</dbReference>
<dbReference type="InterPro" id="IPR025589">
    <property type="entry name" value="Toprim_C_rpt"/>
</dbReference>
<dbReference type="Gene3D" id="2.70.20.10">
    <property type="entry name" value="Topoisomerase I, domain 3"/>
    <property type="match status" value="1"/>
</dbReference>
<dbReference type="KEGG" id="fgg:FSB75_03185"/>
<dbReference type="InterPro" id="IPR013825">
    <property type="entry name" value="Topo_IA_cen_sub2"/>
</dbReference>
<dbReference type="NCBIfam" id="TIGR01051">
    <property type="entry name" value="topA_bact"/>
    <property type="match status" value="1"/>
</dbReference>
<feature type="site" description="Interaction with DNA" evidence="8">
    <location>
        <position position="155"/>
    </location>
</feature>
<dbReference type="InterPro" id="IPR005733">
    <property type="entry name" value="TopoI_bac-type"/>
</dbReference>
<dbReference type="PANTHER" id="PTHR42785:SF1">
    <property type="entry name" value="DNA TOPOISOMERASE"/>
    <property type="match status" value="1"/>
</dbReference>
<dbReference type="GO" id="GO:0006265">
    <property type="term" value="P:DNA topological change"/>
    <property type="evidence" value="ECO:0007669"/>
    <property type="project" value="UniProtKB-UniRule"/>
</dbReference>
<dbReference type="PANTHER" id="PTHR42785">
    <property type="entry name" value="DNA TOPOISOMERASE, TYPE IA, CORE"/>
    <property type="match status" value="1"/>
</dbReference>
<feature type="site" description="Interaction with DNA" evidence="8">
    <location>
        <position position="140"/>
    </location>
</feature>
<keyword evidence="4" id="KW-0460">Magnesium</keyword>
<dbReference type="AlphaFoldDB" id="A0A5B8UF05"/>
<evidence type="ECO:0000256" key="2">
    <source>
        <dbReference type="ARBA" id="ARBA00009446"/>
    </source>
</evidence>
<comment type="similarity">
    <text evidence="2 8">Belongs to the type IA topoisomerase family.</text>
</comment>
<dbReference type="Gene3D" id="3.40.50.140">
    <property type="match status" value="1"/>
</dbReference>
<evidence type="ECO:0000313" key="12">
    <source>
        <dbReference type="EMBL" id="QEC54945.1"/>
    </source>
</evidence>
<feature type="domain" description="Topo IA-type catalytic" evidence="11">
    <location>
        <begin position="129"/>
        <end position="586"/>
    </location>
</feature>
<name>A0A5B8UF05_9BACT</name>
<evidence type="ECO:0000256" key="3">
    <source>
        <dbReference type="ARBA" id="ARBA00022723"/>
    </source>
</evidence>
<evidence type="ECO:0000256" key="5">
    <source>
        <dbReference type="ARBA" id="ARBA00023029"/>
    </source>
</evidence>
<dbReference type="InterPro" id="IPR013826">
    <property type="entry name" value="Topo_IA_cen_sub3"/>
</dbReference>
<dbReference type="PROSITE" id="PS00396">
    <property type="entry name" value="TOPO_IA_1"/>
    <property type="match status" value="1"/>
</dbReference>
<keyword evidence="7 8" id="KW-0413">Isomerase</keyword>
<dbReference type="SMART" id="SM00493">
    <property type="entry name" value="TOPRIM"/>
    <property type="match status" value="1"/>
</dbReference>
<dbReference type="InterPro" id="IPR003601">
    <property type="entry name" value="Topo_IA_2"/>
</dbReference>
<dbReference type="InterPro" id="IPR003602">
    <property type="entry name" value="Topo_IA_DNA-bd_dom"/>
</dbReference>
<keyword evidence="3" id="KW-0479">Metal-binding</keyword>
<evidence type="ECO:0000259" key="10">
    <source>
        <dbReference type="PROSITE" id="PS50880"/>
    </source>
</evidence>
<evidence type="ECO:0000256" key="8">
    <source>
        <dbReference type="HAMAP-Rule" id="MF_00952"/>
    </source>
</evidence>
<dbReference type="GO" id="GO:0003917">
    <property type="term" value="F:DNA topoisomerase type I (single strand cut, ATP-independent) activity"/>
    <property type="evidence" value="ECO:0007669"/>
    <property type="project" value="UniProtKB-UniRule"/>
</dbReference>
<feature type="region of interest" description="Interaction with DNA" evidence="8">
    <location>
        <begin position="165"/>
        <end position="170"/>
    </location>
</feature>
<dbReference type="PROSITE" id="PS50880">
    <property type="entry name" value="TOPRIM"/>
    <property type="match status" value="1"/>
</dbReference>
<dbReference type="Proteomes" id="UP000321204">
    <property type="component" value="Chromosome"/>
</dbReference>
<dbReference type="Gene3D" id="1.10.290.10">
    <property type="entry name" value="Topoisomerase I, domain 4"/>
    <property type="match status" value="1"/>
</dbReference>
<feature type="site" description="Interaction with DNA" evidence="8">
    <location>
        <position position="139"/>
    </location>
</feature>